<evidence type="ECO:0000256" key="1">
    <source>
        <dbReference type="ARBA" id="ARBA00023315"/>
    </source>
</evidence>
<dbReference type="InterPro" id="IPR012392">
    <property type="entry name" value="3-ktacl-CoA_syn"/>
</dbReference>
<dbReference type="EMBL" id="JAHRHJ020000011">
    <property type="protein sequence ID" value="KAH9294699.1"/>
    <property type="molecule type" value="Genomic_DNA"/>
</dbReference>
<evidence type="ECO:0000259" key="2">
    <source>
        <dbReference type="Pfam" id="PF08392"/>
    </source>
</evidence>
<feature type="non-terminal residue" evidence="3">
    <location>
        <position position="139"/>
    </location>
</feature>
<name>A0AA38F6W6_TAXCH</name>
<feature type="domain" description="FAE" evidence="2">
    <location>
        <begin position="59"/>
        <end position="93"/>
    </location>
</feature>
<gene>
    <name evidence="3" type="ORF">KI387_038287</name>
</gene>
<dbReference type="PANTHER" id="PTHR31561">
    <property type="entry name" value="3-KETOACYL-COA SYNTHASE"/>
    <property type="match status" value="1"/>
</dbReference>
<comment type="caution">
    <text evidence="3">The sequence shown here is derived from an EMBL/GenBank/DDBJ whole genome shotgun (WGS) entry which is preliminary data.</text>
</comment>
<dbReference type="GO" id="GO:0016020">
    <property type="term" value="C:membrane"/>
    <property type="evidence" value="ECO:0007669"/>
    <property type="project" value="InterPro"/>
</dbReference>
<evidence type="ECO:0000313" key="4">
    <source>
        <dbReference type="Proteomes" id="UP000824469"/>
    </source>
</evidence>
<accession>A0AA38F6W6</accession>
<sequence>RKILEISGLRENTYVPSVMHLLPLHPSMDAAREEAEQVMYGALDNLFQKTRLKPKDIGGVIAIDLANDMLQVHGCPYVVDVGTENITQNWYFGFMARANDILCFVINWGTMILSEKLRETIEDFFDCQLKLFIEFTGLI</sequence>
<keyword evidence="1" id="KW-0012">Acyltransferase</keyword>
<dbReference type="AlphaFoldDB" id="A0AA38F6W6"/>
<proteinExistence type="predicted"/>
<dbReference type="GO" id="GO:0006633">
    <property type="term" value="P:fatty acid biosynthetic process"/>
    <property type="evidence" value="ECO:0007669"/>
    <property type="project" value="InterPro"/>
</dbReference>
<dbReference type="SUPFAM" id="SSF53901">
    <property type="entry name" value="Thiolase-like"/>
    <property type="match status" value="1"/>
</dbReference>
<organism evidence="3 4">
    <name type="scientific">Taxus chinensis</name>
    <name type="common">Chinese yew</name>
    <name type="synonym">Taxus wallichiana var. chinensis</name>
    <dbReference type="NCBI Taxonomy" id="29808"/>
    <lineage>
        <taxon>Eukaryota</taxon>
        <taxon>Viridiplantae</taxon>
        <taxon>Streptophyta</taxon>
        <taxon>Embryophyta</taxon>
        <taxon>Tracheophyta</taxon>
        <taxon>Spermatophyta</taxon>
        <taxon>Pinopsida</taxon>
        <taxon>Pinidae</taxon>
        <taxon>Conifers II</taxon>
        <taxon>Cupressales</taxon>
        <taxon>Taxaceae</taxon>
        <taxon>Taxus</taxon>
    </lineage>
</organism>
<dbReference type="InterPro" id="IPR013601">
    <property type="entry name" value="FAE1_typ3_polyketide_synth"/>
</dbReference>
<protein>
    <recommendedName>
        <fullName evidence="2">FAE domain-containing protein</fullName>
    </recommendedName>
</protein>
<keyword evidence="1" id="KW-0808">Transferase</keyword>
<dbReference type="InterPro" id="IPR016039">
    <property type="entry name" value="Thiolase-like"/>
</dbReference>
<dbReference type="Pfam" id="PF08392">
    <property type="entry name" value="FAE1_CUT1_RppA"/>
    <property type="match status" value="2"/>
</dbReference>
<reference evidence="3 4" key="1">
    <citation type="journal article" date="2021" name="Nat. Plants">
        <title>The Taxus genome provides insights into paclitaxel biosynthesis.</title>
        <authorList>
            <person name="Xiong X."/>
            <person name="Gou J."/>
            <person name="Liao Q."/>
            <person name="Li Y."/>
            <person name="Zhou Q."/>
            <person name="Bi G."/>
            <person name="Li C."/>
            <person name="Du R."/>
            <person name="Wang X."/>
            <person name="Sun T."/>
            <person name="Guo L."/>
            <person name="Liang H."/>
            <person name="Lu P."/>
            <person name="Wu Y."/>
            <person name="Zhang Z."/>
            <person name="Ro D.K."/>
            <person name="Shang Y."/>
            <person name="Huang S."/>
            <person name="Yan J."/>
        </authorList>
    </citation>
    <scope>NUCLEOTIDE SEQUENCE [LARGE SCALE GENOMIC DNA]</scope>
    <source>
        <strain evidence="3">Ta-2019</strain>
    </source>
</reference>
<dbReference type="Proteomes" id="UP000824469">
    <property type="component" value="Unassembled WGS sequence"/>
</dbReference>
<feature type="domain" description="FAE" evidence="2">
    <location>
        <begin position="1"/>
        <end position="58"/>
    </location>
</feature>
<keyword evidence="4" id="KW-1185">Reference proteome</keyword>
<feature type="non-terminal residue" evidence="3">
    <location>
        <position position="1"/>
    </location>
</feature>
<dbReference type="GO" id="GO:0016747">
    <property type="term" value="F:acyltransferase activity, transferring groups other than amino-acyl groups"/>
    <property type="evidence" value="ECO:0007669"/>
    <property type="project" value="InterPro"/>
</dbReference>
<evidence type="ECO:0000313" key="3">
    <source>
        <dbReference type="EMBL" id="KAH9294699.1"/>
    </source>
</evidence>